<keyword evidence="2" id="KW-1185">Reference proteome</keyword>
<proteinExistence type="predicted"/>
<dbReference type="AlphaFoldDB" id="A0A1G6LIA9"/>
<name>A0A1G6LIA9_9RHOB</name>
<organism evidence="1 2">
    <name type="scientific">Ruegeria marina</name>
    <dbReference type="NCBI Taxonomy" id="639004"/>
    <lineage>
        <taxon>Bacteria</taxon>
        <taxon>Pseudomonadati</taxon>
        <taxon>Pseudomonadota</taxon>
        <taxon>Alphaproteobacteria</taxon>
        <taxon>Rhodobacterales</taxon>
        <taxon>Roseobacteraceae</taxon>
        <taxon>Ruegeria</taxon>
    </lineage>
</organism>
<sequence>MSVKRFMADAYFKKIMNSLNAWLLKLEQGEVSKATKQQKMEMMKIVARIGSNQW</sequence>
<evidence type="ECO:0000313" key="1">
    <source>
        <dbReference type="EMBL" id="SDC42697.1"/>
    </source>
</evidence>
<dbReference type="Proteomes" id="UP000199628">
    <property type="component" value="Unassembled WGS sequence"/>
</dbReference>
<reference evidence="2" key="1">
    <citation type="submission" date="2016-10" db="EMBL/GenBank/DDBJ databases">
        <authorList>
            <person name="Varghese N."/>
            <person name="Submissions S."/>
        </authorList>
    </citation>
    <scope>NUCLEOTIDE SEQUENCE [LARGE SCALE GENOMIC DNA]</scope>
    <source>
        <strain evidence="2">CGMCC 1.9108</strain>
    </source>
</reference>
<evidence type="ECO:0000313" key="2">
    <source>
        <dbReference type="Proteomes" id="UP000199628"/>
    </source>
</evidence>
<protein>
    <submittedName>
        <fullName evidence="1">Uncharacterized protein</fullName>
    </submittedName>
</protein>
<dbReference type="EMBL" id="FMZV01000002">
    <property type="protein sequence ID" value="SDC42697.1"/>
    <property type="molecule type" value="Genomic_DNA"/>
</dbReference>
<accession>A0A1G6LIA9</accession>
<gene>
    <name evidence="1" type="ORF">SAMN04488239_102244</name>
</gene>